<proteinExistence type="predicted"/>
<dbReference type="EMBL" id="CAJJDM010000058">
    <property type="protein sequence ID" value="CAD8077168.1"/>
    <property type="molecule type" value="Genomic_DNA"/>
</dbReference>
<dbReference type="OMA" id="EIQIFLI"/>
<dbReference type="Proteomes" id="UP000688137">
    <property type="component" value="Unassembled WGS sequence"/>
</dbReference>
<accession>A0A8S1M992</accession>
<evidence type="ECO:0000313" key="2">
    <source>
        <dbReference type="Proteomes" id="UP000688137"/>
    </source>
</evidence>
<comment type="caution">
    <text evidence="1">The sequence shown here is derived from an EMBL/GenBank/DDBJ whole genome shotgun (WGS) entry which is preliminary data.</text>
</comment>
<reference evidence="1" key="1">
    <citation type="submission" date="2021-01" db="EMBL/GenBank/DDBJ databases">
        <authorList>
            <consortium name="Genoscope - CEA"/>
            <person name="William W."/>
        </authorList>
    </citation>
    <scope>NUCLEOTIDE SEQUENCE</scope>
</reference>
<keyword evidence="2" id="KW-1185">Reference proteome</keyword>
<protein>
    <submittedName>
        <fullName evidence="1">Uncharacterized protein</fullName>
    </submittedName>
</protein>
<evidence type="ECO:0000313" key="1">
    <source>
        <dbReference type="EMBL" id="CAD8077168.1"/>
    </source>
</evidence>
<gene>
    <name evidence="1" type="ORF">PPRIM_AZ9-3.1.T0570248</name>
</gene>
<sequence>MIILLQTYRLQNYIQKFHKYIGIRSKYLEAKYYQYVVNQELKTILNFLGFKEVISQISLHPVYFIQYQFVGQVGQTPLVGVWKQQLVQYQNPGPLQQEHDGKHLKLDICKFLIETYPVPVLSDVNQIYSQQEVDIVKFTVFTSASLLSQNAQFIGQTDGDSYQYQYSNEPYINFTT</sequence>
<dbReference type="AlphaFoldDB" id="A0A8S1M992"/>
<name>A0A8S1M992_PARPR</name>
<organism evidence="1 2">
    <name type="scientific">Paramecium primaurelia</name>
    <dbReference type="NCBI Taxonomy" id="5886"/>
    <lineage>
        <taxon>Eukaryota</taxon>
        <taxon>Sar</taxon>
        <taxon>Alveolata</taxon>
        <taxon>Ciliophora</taxon>
        <taxon>Intramacronucleata</taxon>
        <taxon>Oligohymenophorea</taxon>
        <taxon>Peniculida</taxon>
        <taxon>Parameciidae</taxon>
        <taxon>Paramecium</taxon>
    </lineage>
</organism>